<reference evidence="2 3" key="1">
    <citation type="submission" date="2018-09" db="EMBL/GenBank/DDBJ databases">
        <title>YIM PH21274 draft genome.</title>
        <authorList>
            <person name="Miao C."/>
        </authorList>
    </citation>
    <scope>NUCLEOTIDE SEQUENCE [LARGE SCALE GENOMIC DNA]</scope>
    <source>
        <strain evidence="2 3">YIM PH 21724</strain>
    </source>
</reference>
<feature type="region of interest" description="Disordered" evidence="1">
    <location>
        <begin position="1"/>
        <end position="28"/>
    </location>
</feature>
<feature type="compositionally biased region" description="Polar residues" evidence="1">
    <location>
        <begin position="1"/>
        <end position="14"/>
    </location>
</feature>
<name>A0A3A4KCJ3_9NOCA</name>
<dbReference type="EMBL" id="QZFU01000041">
    <property type="protein sequence ID" value="RJO70012.1"/>
    <property type="molecule type" value="Genomic_DNA"/>
</dbReference>
<dbReference type="Proteomes" id="UP000266677">
    <property type="component" value="Unassembled WGS sequence"/>
</dbReference>
<organism evidence="2 3">
    <name type="scientific">Nocardia panacis</name>
    <dbReference type="NCBI Taxonomy" id="2340916"/>
    <lineage>
        <taxon>Bacteria</taxon>
        <taxon>Bacillati</taxon>
        <taxon>Actinomycetota</taxon>
        <taxon>Actinomycetes</taxon>
        <taxon>Mycobacteriales</taxon>
        <taxon>Nocardiaceae</taxon>
        <taxon>Nocardia</taxon>
    </lineage>
</organism>
<proteinExistence type="predicted"/>
<protein>
    <submittedName>
        <fullName evidence="2">Uncharacterized protein</fullName>
    </submittedName>
</protein>
<comment type="caution">
    <text evidence="2">The sequence shown here is derived from an EMBL/GenBank/DDBJ whole genome shotgun (WGS) entry which is preliminary data.</text>
</comment>
<dbReference type="AlphaFoldDB" id="A0A3A4KCJ3"/>
<accession>A0A3A4KCJ3</accession>
<keyword evidence="3" id="KW-1185">Reference proteome</keyword>
<gene>
    <name evidence="2" type="ORF">D5S18_29560</name>
</gene>
<evidence type="ECO:0000256" key="1">
    <source>
        <dbReference type="SAM" id="MobiDB-lite"/>
    </source>
</evidence>
<evidence type="ECO:0000313" key="3">
    <source>
        <dbReference type="Proteomes" id="UP000266677"/>
    </source>
</evidence>
<sequence length="63" mass="6634">MCRISRSQVDTQAAQRPVHAGDEQRPPLAIRTEVAPSGGMRVAPGLRSPVTMVQAAPVAGSIR</sequence>
<evidence type="ECO:0000313" key="2">
    <source>
        <dbReference type="EMBL" id="RJO70012.1"/>
    </source>
</evidence>